<reference evidence="2" key="1">
    <citation type="submission" date="2022-02" db="EMBL/GenBank/DDBJ databases">
        <title>Corynebacterium sp. from urogenital microbiome.</title>
        <authorList>
            <person name="Cappelli E.A."/>
            <person name="Ribeiro T.G."/>
            <person name="Peixe L."/>
        </authorList>
    </citation>
    <scope>NUCLEOTIDE SEQUENCE</scope>
    <source>
        <strain evidence="2">C8Ua_172</strain>
    </source>
</reference>
<dbReference type="InterPro" id="IPR012912">
    <property type="entry name" value="Plasmid_pRiA4b_Orf3-like"/>
</dbReference>
<dbReference type="AlphaFoldDB" id="A0A9X3LTT7"/>
<keyword evidence="3" id="KW-1185">Reference proteome</keyword>
<accession>A0A9X3LTT7</accession>
<name>A0A9X3LTT7_9CORY</name>
<dbReference type="RefSeq" id="WP_269965541.1">
    <property type="nucleotide sequence ID" value="NZ_JAKMUS010000008.1"/>
</dbReference>
<protein>
    <submittedName>
        <fullName evidence="2">Plasmid pRiA4b ORF-3 family protein</fullName>
    </submittedName>
</protein>
<gene>
    <name evidence="2" type="ORF">L8U60_06410</name>
</gene>
<feature type="domain" description="Plasmid pRiA4b Orf3-like" evidence="1">
    <location>
        <begin position="20"/>
        <end position="149"/>
    </location>
</feature>
<dbReference type="Pfam" id="PF07929">
    <property type="entry name" value="PRiA4_ORF3"/>
    <property type="match status" value="1"/>
</dbReference>
<sequence length="447" mass="49377">MDNIGAHELELRRIVGPMIMTLLLSLEGSSPEVSRLVNVSDNMHLGSFATLIDAAFGFSGTTNHIYISDEDGKRTLYTAAPGAEEKDETTLAIGDIGEMTYVYDPAANWTIRLDVLGITDVDSPAPLLVDAQGPDVIEACGGPEMMTAFYHEARRLAAGLEPDMRVSPLLLSFMPVMSPERLIERLSTADHSTVAERMAFTSEDFFMPAEPDFTSDPHTPNIADDFDAFINSRPDLQQIISFDPNPERNPAIISAMSEFFADHLPEGEEFDIYPFTRLVSNVRSFLYHCVDGVKLTKKGMLRAGDVRTLAENIGLTLGPGNHTAEAVPPLNALRAFLELKNFLRTEDDYLRTSLRGLDNAEDANNLIEVVEDALYFYFHTVYSESALNVFRWVVDPTGPTKPPRDPEFVVNLFIALGILEEGSTPDHIVPTVPGDEVLGIYLTFPDE</sequence>
<evidence type="ECO:0000313" key="3">
    <source>
        <dbReference type="Proteomes" id="UP001146468"/>
    </source>
</evidence>
<evidence type="ECO:0000259" key="1">
    <source>
        <dbReference type="Pfam" id="PF07929"/>
    </source>
</evidence>
<dbReference type="SUPFAM" id="SSF159941">
    <property type="entry name" value="MM3350-like"/>
    <property type="match status" value="1"/>
</dbReference>
<proteinExistence type="predicted"/>
<organism evidence="2 3">
    <name type="scientific">Corynebacterium meitnerae</name>
    <dbReference type="NCBI Taxonomy" id="2913498"/>
    <lineage>
        <taxon>Bacteria</taxon>
        <taxon>Bacillati</taxon>
        <taxon>Actinomycetota</taxon>
        <taxon>Actinomycetes</taxon>
        <taxon>Mycobacteriales</taxon>
        <taxon>Corynebacteriaceae</taxon>
        <taxon>Corynebacterium</taxon>
    </lineage>
</organism>
<dbReference type="InterPro" id="IPR024047">
    <property type="entry name" value="MM3350-like_sf"/>
</dbReference>
<dbReference type="Gene3D" id="3.10.290.30">
    <property type="entry name" value="MM3350-like"/>
    <property type="match status" value="1"/>
</dbReference>
<dbReference type="Proteomes" id="UP001146468">
    <property type="component" value="Unassembled WGS sequence"/>
</dbReference>
<dbReference type="EMBL" id="JAKMUS010000008">
    <property type="protein sequence ID" value="MCZ9294116.1"/>
    <property type="molecule type" value="Genomic_DNA"/>
</dbReference>
<comment type="caution">
    <text evidence="2">The sequence shown here is derived from an EMBL/GenBank/DDBJ whole genome shotgun (WGS) entry which is preliminary data.</text>
</comment>
<evidence type="ECO:0000313" key="2">
    <source>
        <dbReference type="EMBL" id="MCZ9294116.1"/>
    </source>
</evidence>